<keyword evidence="3" id="KW-0863">Zinc-finger</keyword>
<dbReference type="PANTHER" id="PTHR15496">
    <property type="entry name" value="GENERAL TRANSCRIPTION FACTOR 3C POLYPEPTIDE 4 FAMILY"/>
    <property type="match status" value="1"/>
</dbReference>
<organism evidence="3 4">
    <name type="scientific">Lentinula aff. detonsa</name>
    <dbReference type="NCBI Taxonomy" id="2804958"/>
    <lineage>
        <taxon>Eukaryota</taxon>
        <taxon>Fungi</taxon>
        <taxon>Dikarya</taxon>
        <taxon>Basidiomycota</taxon>
        <taxon>Agaricomycotina</taxon>
        <taxon>Agaricomycetes</taxon>
        <taxon>Agaricomycetidae</taxon>
        <taxon>Agaricales</taxon>
        <taxon>Marasmiineae</taxon>
        <taxon>Omphalotaceae</taxon>
        <taxon>Lentinula</taxon>
    </lineage>
</organism>
<feature type="domain" description="Transcription factor IIIC 90kDa subunit N-terminal" evidence="1">
    <location>
        <begin position="26"/>
        <end position="361"/>
    </location>
</feature>
<gene>
    <name evidence="3" type="ORF">GGU10DRAFT_314599</name>
</gene>
<accession>A0AA38KVQ7</accession>
<evidence type="ECO:0000313" key="4">
    <source>
        <dbReference type="Proteomes" id="UP001163798"/>
    </source>
</evidence>
<dbReference type="AlphaFoldDB" id="A0AA38KVQ7"/>
<proteinExistence type="predicted"/>
<dbReference type="GO" id="GO:0000127">
    <property type="term" value="C:transcription factor TFIIIC complex"/>
    <property type="evidence" value="ECO:0007669"/>
    <property type="project" value="InterPro"/>
</dbReference>
<dbReference type="GO" id="GO:0006384">
    <property type="term" value="P:transcription initiation at RNA polymerase III promoter"/>
    <property type="evidence" value="ECO:0007669"/>
    <property type="project" value="InterPro"/>
</dbReference>
<dbReference type="GO" id="GO:0008270">
    <property type="term" value="F:zinc ion binding"/>
    <property type="evidence" value="ECO:0007669"/>
    <property type="project" value="UniProtKB-KW"/>
</dbReference>
<feature type="domain" description="Transcription factor IIIC putative zinc-finger" evidence="2">
    <location>
        <begin position="728"/>
        <end position="830"/>
    </location>
</feature>
<dbReference type="InterPro" id="IPR024761">
    <property type="entry name" value="TFIIIC_delta_N"/>
</dbReference>
<keyword evidence="3" id="KW-0862">Zinc</keyword>
<keyword evidence="4" id="KW-1185">Reference proteome</keyword>
<dbReference type="SUPFAM" id="SSF50978">
    <property type="entry name" value="WD40 repeat-like"/>
    <property type="match status" value="1"/>
</dbReference>
<dbReference type="InterPro" id="IPR024764">
    <property type="entry name" value="TFIIIC_Znf"/>
</dbReference>
<comment type="caution">
    <text evidence="3">The sequence shown here is derived from an EMBL/GenBank/DDBJ whole genome shotgun (WGS) entry which is preliminary data.</text>
</comment>
<dbReference type="GO" id="GO:0004402">
    <property type="term" value="F:histone acetyltransferase activity"/>
    <property type="evidence" value="ECO:0007669"/>
    <property type="project" value="InterPro"/>
</dbReference>
<protein>
    <submittedName>
        <fullName evidence="3">Zinc-finger of transcription factor IIIC complex-domain-containing protein</fullName>
    </submittedName>
</protein>
<reference evidence="3" key="1">
    <citation type="submission" date="2022-08" db="EMBL/GenBank/DDBJ databases">
        <authorList>
            <consortium name="DOE Joint Genome Institute"/>
            <person name="Min B."/>
            <person name="Riley R."/>
            <person name="Sierra-Patev S."/>
            <person name="Naranjo-Ortiz M."/>
            <person name="Looney B."/>
            <person name="Konkel Z."/>
            <person name="Slot J.C."/>
            <person name="Sakamoto Y."/>
            <person name="Steenwyk J.L."/>
            <person name="Rokas A."/>
            <person name="Carro J."/>
            <person name="Camarero S."/>
            <person name="Ferreira P."/>
            <person name="Molpeceres G."/>
            <person name="Ruiz-Duenas F.J."/>
            <person name="Serrano A."/>
            <person name="Henrissat B."/>
            <person name="Drula E."/>
            <person name="Hughes K.W."/>
            <person name="Mata J.L."/>
            <person name="Ishikawa N.K."/>
            <person name="Vargas-Isla R."/>
            <person name="Ushijima S."/>
            <person name="Smith C.A."/>
            <person name="Ahrendt S."/>
            <person name="Andreopoulos W."/>
            <person name="He G."/>
            <person name="Labutti K."/>
            <person name="Lipzen A."/>
            <person name="Ng V."/>
            <person name="Sandor L."/>
            <person name="Barry K."/>
            <person name="Martinez A.T."/>
            <person name="Xiao Y."/>
            <person name="Gibbons J.G."/>
            <person name="Terashima K."/>
            <person name="Hibbett D.S."/>
            <person name="Grigoriev I.V."/>
        </authorList>
    </citation>
    <scope>NUCLEOTIDE SEQUENCE</scope>
    <source>
        <strain evidence="3">TFB10291</strain>
    </source>
</reference>
<dbReference type="InterPro" id="IPR044230">
    <property type="entry name" value="GTF3C4"/>
</dbReference>
<name>A0AA38KVQ7_9AGAR</name>
<keyword evidence="3" id="KW-0479">Metal-binding</keyword>
<evidence type="ECO:0000259" key="1">
    <source>
        <dbReference type="Pfam" id="PF12657"/>
    </source>
</evidence>
<dbReference type="EMBL" id="MU793369">
    <property type="protein sequence ID" value="KAJ3784632.1"/>
    <property type="molecule type" value="Genomic_DNA"/>
</dbReference>
<dbReference type="Pfam" id="PF12657">
    <property type="entry name" value="TFIIIC_delta"/>
    <property type="match status" value="1"/>
</dbReference>
<dbReference type="PANTHER" id="PTHR15496:SF2">
    <property type="entry name" value="GENERAL TRANSCRIPTION FACTOR 3C POLYPEPTIDE 4"/>
    <property type="match status" value="1"/>
</dbReference>
<dbReference type="Pfam" id="PF12660">
    <property type="entry name" value="zf-TFIIIC"/>
    <property type="match status" value="1"/>
</dbReference>
<dbReference type="InterPro" id="IPR036322">
    <property type="entry name" value="WD40_repeat_dom_sf"/>
</dbReference>
<evidence type="ECO:0000313" key="3">
    <source>
        <dbReference type="EMBL" id="KAJ3784632.1"/>
    </source>
</evidence>
<evidence type="ECO:0000259" key="2">
    <source>
        <dbReference type="Pfam" id="PF12660"/>
    </source>
</evidence>
<sequence length="834" mass="92723">MDSSPIYTSVNVPTVITSPSVTCLQWSEDGQAFFTSKSAVYIMTPEHGINLDTNSVLKSSVDEDSDDTPSLGWFRTMIAFDKTDACRWTDFSQDWGATSLGSMDISVWAMTLSPSHITPDAGCILAVLSSNMDLTLWIANKNTLIGEWKKISNVTSTLLDNFLKGESLSRTANTIAAQIMCIDWSYQPNFALSPALQLDGSFLVCGNRAGNLLFIKYVYTEKNEDKIQLEYKLVVGDQWILQVAFSKWILAEPMTCIALIAYSTPDGSVGFVKIMQTLRKAVKHSPLGLPFSVSTTFEQLETTISDGRKGALTALKWIDIPGRPPILVYTRPGTIHFWSDPSLSFVSAQTSTSSSSRHWSGLYSLQLKTQKRSIGSSFLQPVSGMQYVHDRDALVLSLVDGSFHVVHGIAGIAHSEPTLDYSWPNTTSSMDTTNSTTMISGDRLQSLRSDSLSTTVRGVFERVERMSGVTFADMMRTSGMICYDDGLGSLMWLHEATRPADFNYKHDAKHNSVLTVAKVWDDANDEELLNKLGQVLRNPIIGSRPAPLYYLRFIFFHFRQRSTLIRLHSRLIDTLRINESEVAGLDNGYHSIGIDLDTWSGQRRVQEPDLEVRQDLRNSLKRHLFGYSEILSLRMRLSLADFAWKISSDAQQQAQYGIVAQKLIMAISNQNLRMLIRHSIAVTGLLALDDIPFVLRLVIQSRLPGSPENISAEGRTLSEMAERIVPLHEHGNHLSERCPACGVEVPLQDIINATCQNGHSWSRCSITTFILSTAHVRTCIGCSRKAFLPLSGMDENGGGEYFLPAAARKSWFVGELLEAVHRCLFCGNAFVSML</sequence>
<dbReference type="Proteomes" id="UP001163798">
    <property type="component" value="Unassembled WGS sequence"/>
</dbReference>